<comment type="caution">
    <text evidence="1">The sequence shown here is derived from an EMBL/GenBank/DDBJ whole genome shotgun (WGS) entry which is preliminary data.</text>
</comment>
<sequence>MANHVIVGAGLGGLYEANRLINKGVKPENIVIIEKRPENHYTRPGHLNPNTFDLVTSNTGIQTPHSQANHIKELERVMYAHLRQLNVRFIDEEFIGLQAQTEAQPKAVITRKSDASQGVYPADYVFDCSGRNASVAQAVNAHQQLINSGLVFETKSLIDINPIPHHLVGHVLIPNNSFLISFVSREGEAVPLHVQRSSLQRNIELRERLRALGWTYEAFPTFYIHSQRSKDKVCLYMEAPPNLSQEQQREWMQLLLDIYSDGMINDYTELKPSRKYGVKPRIVSFQSIPYVLNKVIHESDNLPTVIVGFDAVKGFDYRLAHGVTSGIECCERMLRHITVTDGSIQSIDSAAIERETFAYINELHKNRLTSRLSVRQKAIENAFDYFSEVYESAAAAIPFLDAAKKQEYQAVAGQLAYQAVTNQFSKVETRERTAVASLEVLNKCLSVLIRAHSVMPANNTTEHHDVNNKLLSIINMIGQELSAFNIEQVFTQLNNERRLRALFENIAPNFQRLDGHFSTNLILSKTKEILEQIPQLQAQNNRPSAYVQIPVDDSLLLFLLLNSVPNIGVRTPLSAGNLSFFNTNNKFGIGDSSPLLGSNESPSPRKQ</sequence>
<dbReference type="AlphaFoldDB" id="A0A317TX81"/>
<proteinExistence type="predicted"/>
<dbReference type="RefSeq" id="WP_110144080.1">
    <property type="nucleotide sequence ID" value="NZ_QHJG01000047.1"/>
</dbReference>
<reference evidence="1 3" key="1">
    <citation type="submission" date="2018-05" db="EMBL/GenBank/DDBJ databases">
        <title>Legionella qingyii sp.nov., whole genome shotgun sequence.</title>
        <authorList>
            <person name="Wu H."/>
            <person name="Zhu Q."/>
            <person name="Hu C."/>
        </authorList>
    </citation>
    <scope>NUCLEOTIDE SEQUENCE [LARGE SCALE GENOMIC DNA]</scope>
    <source>
        <strain evidence="1 3">HEB18</strain>
    </source>
</reference>
<dbReference type="Proteomes" id="UP000287374">
    <property type="component" value="Unassembled WGS sequence"/>
</dbReference>
<evidence type="ECO:0000313" key="3">
    <source>
        <dbReference type="Proteomes" id="UP000247152"/>
    </source>
</evidence>
<keyword evidence="4" id="KW-1185">Reference proteome</keyword>
<protein>
    <submittedName>
        <fullName evidence="1">Uncharacterized protein</fullName>
    </submittedName>
</protein>
<gene>
    <name evidence="1" type="ORF">DGG96_19100</name>
    <name evidence="2" type="ORF">ELY20_16105</name>
</gene>
<evidence type="ECO:0000313" key="4">
    <source>
        <dbReference type="Proteomes" id="UP000287374"/>
    </source>
</evidence>
<name>A0A317TX81_9GAMM</name>
<dbReference type="Proteomes" id="UP000247152">
    <property type="component" value="Unassembled WGS sequence"/>
</dbReference>
<dbReference type="EMBL" id="QHJG01000047">
    <property type="protein sequence ID" value="PWY54063.1"/>
    <property type="molecule type" value="Genomic_DNA"/>
</dbReference>
<dbReference type="InterPro" id="IPR036188">
    <property type="entry name" value="FAD/NAD-bd_sf"/>
</dbReference>
<evidence type="ECO:0000313" key="1">
    <source>
        <dbReference type="EMBL" id="PWY54063.1"/>
    </source>
</evidence>
<dbReference type="EMBL" id="RZGX01000031">
    <property type="protein sequence ID" value="RUR19160.1"/>
    <property type="molecule type" value="Genomic_DNA"/>
</dbReference>
<dbReference type="Gene3D" id="3.50.50.60">
    <property type="entry name" value="FAD/NAD(P)-binding domain"/>
    <property type="match status" value="1"/>
</dbReference>
<dbReference type="OrthoDB" id="5636482at2"/>
<evidence type="ECO:0000313" key="2">
    <source>
        <dbReference type="EMBL" id="RUR19160.1"/>
    </source>
</evidence>
<reference evidence="2 4" key="2">
    <citation type="submission" date="2018-12" db="EMBL/GenBank/DDBJ databases">
        <title>Legionella sp,whole genome shotgun sequence.</title>
        <authorList>
            <person name="Wu H."/>
        </authorList>
    </citation>
    <scope>NUCLEOTIDE SEQUENCE [LARGE SCALE GENOMIC DNA]</scope>
    <source>
        <strain evidence="2">Km489</strain>
        <strain evidence="4">km489</strain>
    </source>
</reference>
<organism evidence="1 3">
    <name type="scientific">Legionella qingyii</name>
    <dbReference type="NCBI Taxonomy" id="2184757"/>
    <lineage>
        <taxon>Bacteria</taxon>
        <taxon>Pseudomonadati</taxon>
        <taxon>Pseudomonadota</taxon>
        <taxon>Gammaproteobacteria</taxon>
        <taxon>Legionellales</taxon>
        <taxon>Legionellaceae</taxon>
        <taxon>Legionella</taxon>
    </lineage>
</organism>
<dbReference type="SUPFAM" id="SSF51905">
    <property type="entry name" value="FAD/NAD(P)-binding domain"/>
    <property type="match status" value="1"/>
</dbReference>
<accession>A0A317TX81</accession>